<feature type="chain" id="PRO_5046221852" evidence="4">
    <location>
        <begin position="20"/>
        <end position="331"/>
    </location>
</feature>
<dbReference type="InterPro" id="IPR044925">
    <property type="entry name" value="His-Me_finger_sf"/>
</dbReference>
<evidence type="ECO:0000313" key="5">
    <source>
        <dbReference type="EMBL" id="GHG74660.1"/>
    </source>
</evidence>
<dbReference type="PANTHER" id="PTHR33607">
    <property type="entry name" value="ENDONUCLEASE-1"/>
    <property type="match status" value="1"/>
</dbReference>
<comment type="caution">
    <text evidence="5">The sequence shown here is derived from an EMBL/GenBank/DDBJ whole genome shotgun (WGS) entry which is preliminary data.</text>
</comment>
<name>A0ABQ3L104_9ALTE</name>
<dbReference type="InterPro" id="IPR007346">
    <property type="entry name" value="Endonuclease-I"/>
</dbReference>
<feature type="signal peptide" evidence="4">
    <location>
        <begin position="1"/>
        <end position="19"/>
    </location>
</feature>
<accession>A0ABQ3L104</accession>
<dbReference type="Pfam" id="PF04231">
    <property type="entry name" value="Endonuclease_1"/>
    <property type="match status" value="1"/>
</dbReference>
<keyword evidence="2" id="KW-0540">Nuclease</keyword>
<dbReference type="Gene3D" id="3.40.10.10">
    <property type="entry name" value="DNA Methylphosphotriester Repair Domain"/>
    <property type="match status" value="1"/>
</dbReference>
<dbReference type="SUPFAM" id="SSF54060">
    <property type="entry name" value="His-Me finger endonucleases"/>
    <property type="match status" value="1"/>
</dbReference>
<keyword evidence="4" id="KW-0732">Signal</keyword>
<dbReference type="RefSeq" id="WP_229833585.1">
    <property type="nucleotide sequence ID" value="NZ_BNAO01000008.1"/>
</dbReference>
<keyword evidence="6" id="KW-1185">Reference proteome</keyword>
<evidence type="ECO:0000256" key="2">
    <source>
        <dbReference type="ARBA" id="ARBA00022722"/>
    </source>
</evidence>
<organism evidence="5 6">
    <name type="scientific">Alishewanella longhuensis</name>
    <dbReference type="NCBI Taxonomy" id="1091037"/>
    <lineage>
        <taxon>Bacteria</taxon>
        <taxon>Pseudomonadati</taxon>
        <taxon>Pseudomonadota</taxon>
        <taxon>Gammaproteobacteria</taxon>
        <taxon>Alteromonadales</taxon>
        <taxon>Alteromonadaceae</taxon>
        <taxon>Alishewanella</taxon>
    </lineage>
</organism>
<comment type="similarity">
    <text evidence="1">Belongs to the EndA/NucM nuclease family.</text>
</comment>
<dbReference type="PANTHER" id="PTHR33607:SF2">
    <property type="entry name" value="ENDONUCLEASE-1"/>
    <property type="match status" value="1"/>
</dbReference>
<reference evidence="6" key="1">
    <citation type="journal article" date="2019" name="Int. J. Syst. Evol. Microbiol.">
        <title>The Global Catalogue of Microorganisms (GCM) 10K type strain sequencing project: providing services to taxonomists for standard genome sequencing and annotation.</title>
        <authorList>
            <consortium name="The Broad Institute Genomics Platform"/>
            <consortium name="The Broad Institute Genome Sequencing Center for Infectious Disease"/>
            <person name="Wu L."/>
            <person name="Ma J."/>
        </authorList>
    </citation>
    <scope>NUCLEOTIDE SEQUENCE [LARGE SCALE GENOMIC DNA]</scope>
    <source>
        <strain evidence="6">CGMCC 1.7003</strain>
    </source>
</reference>
<dbReference type="InterPro" id="IPR035451">
    <property type="entry name" value="Ada-like_dom_sf"/>
</dbReference>
<dbReference type="EMBL" id="BNAO01000008">
    <property type="protein sequence ID" value="GHG74660.1"/>
    <property type="molecule type" value="Genomic_DNA"/>
</dbReference>
<sequence length="331" mass="36810">MILKVSWVVFAIFFSISLAAEPANFEQAKIQLKQIYQGSERTFYCDCQISWVGRSGGRVDHDSCGFAIYAPRGLPSEATIARAARSEVEHIIPISWVGKQLKCWQNGGRKNCQATDPIFNKIEADLFNLTYAVGQINGIRSDLPFAMVTENISAQFGRCDIKIDTKNRKVQPKADIRGDIARVAFYMADRYNLALSRQDQQLYLAWHKQDPVSELELLRHHRTAALTQRSNPFVTGEKSWQLGFNTSGVGLTPQGWLANNSGVPSNIAAVGSISKTPQAIVSPIHGNRNSRVYHRADCPNYSSMAPANRIIFQTSAEAEQQGYRLAGNCPK</sequence>
<dbReference type="Proteomes" id="UP000659697">
    <property type="component" value="Unassembled WGS sequence"/>
</dbReference>
<keyword evidence="3" id="KW-0378">Hydrolase</keyword>
<evidence type="ECO:0000256" key="4">
    <source>
        <dbReference type="SAM" id="SignalP"/>
    </source>
</evidence>
<evidence type="ECO:0000256" key="3">
    <source>
        <dbReference type="ARBA" id="ARBA00022801"/>
    </source>
</evidence>
<proteinExistence type="inferred from homology"/>
<protein>
    <submittedName>
        <fullName evidence="5">Uncharacterized protein</fullName>
    </submittedName>
</protein>
<gene>
    <name evidence="5" type="ORF">GCM10010919_28290</name>
</gene>
<evidence type="ECO:0000313" key="6">
    <source>
        <dbReference type="Proteomes" id="UP000659697"/>
    </source>
</evidence>
<dbReference type="SUPFAM" id="SSF57884">
    <property type="entry name" value="Ada DNA repair protein, N-terminal domain (N-Ada 10)"/>
    <property type="match status" value="1"/>
</dbReference>
<evidence type="ECO:0000256" key="1">
    <source>
        <dbReference type="ARBA" id="ARBA00006429"/>
    </source>
</evidence>